<dbReference type="RefSeq" id="WP_265376711.1">
    <property type="nucleotide sequence ID" value="NZ_JAMQPV010000005.1"/>
</dbReference>
<dbReference type="Gene3D" id="3.40.50.150">
    <property type="entry name" value="Vaccinia Virus protein VP39"/>
    <property type="match status" value="1"/>
</dbReference>
<evidence type="ECO:0000313" key="2">
    <source>
        <dbReference type="EMBL" id="MCW7464006.1"/>
    </source>
</evidence>
<organism evidence="2 3">
    <name type="scientific">Leptospira limi</name>
    <dbReference type="NCBI Taxonomy" id="2950023"/>
    <lineage>
        <taxon>Bacteria</taxon>
        <taxon>Pseudomonadati</taxon>
        <taxon>Spirochaetota</taxon>
        <taxon>Spirochaetia</taxon>
        <taxon>Leptospirales</taxon>
        <taxon>Leptospiraceae</taxon>
        <taxon>Leptospira</taxon>
    </lineage>
</organism>
<dbReference type="EMBL" id="JAMQPV010000005">
    <property type="protein sequence ID" value="MCW7464006.1"/>
    <property type="molecule type" value="Genomic_DNA"/>
</dbReference>
<proteinExistence type="predicted"/>
<accession>A0ABT3M1Z7</accession>
<evidence type="ECO:0000259" key="1">
    <source>
        <dbReference type="Pfam" id="PF01170"/>
    </source>
</evidence>
<dbReference type="Pfam" id="PF01170">
    <property type="entry name" value="UPF0020"/>
    <property type="match status" value="1"/>
</dbReference>
<feature type="domain" description="Ribosomal RNA large subunit methyltransferase K/L-like methyltransferase" evidence="1">
    <location>
        <begin position="544"/>
        <end position="607"/>
    </location>
</feature>
<dbReference type="SUPFAM" id="SSF53335">
    <property type="entry name" value="S-adenosyl-L-methionine-dependent methyltransferases"/>
    <property type="match status" value="1"/>
</dbReference>
<dbReference type="PROSITE" id="PS00092">
    <property type="entry name" value="N6_MTASE"/>
    <property type="match status" value="1"/>
</dbReference>
<protein>
    <recommendedName>
        <fullName evidence="1">Ribosomal RNA large subunit methyltransferase K/L-like methyltransferase domain-containing protein</fullName>
    </recommendedName>
</protein>
<reference evidence="2 3" key="1">
    <citation type="submission" date="2022-06" db="EMBL/GenBank/DDBJ databases">
        <title>Leptospira isolates from biofilms formed at urban environments.</title>
        <authorList>
            <person name="Ribeiro P.S."/>
            <person name="Sousa T."/>
            <person name="Carvalho N."/>
            <person name="Aburjaile F."/>
            <person name="Neves F."/>
            <person name="Oliveira D."/>
            <person name="Blanco L."/>
            <person name="Lima J."/>
            <person name="Costa F."/>
            <person name="Brenig B."/>
            <person name="Soares S."/>
            <person name="Ramos R."/>
            <person name="Goes-Neto A."/>
            <person name="Matiuzzi M."/>
            <person name="Azevedo V."/>
            <person name="Ristow P."/>
        </authorList>
    </citation>
    <scope>NUCLEOTIDE SEQUENCE [LARGE SCALE GENOMIC DNA]</scope>
    <source>
        <strain evidence="2 3">VSF25</strain>
    </source>
</reference>
<name>A0ABT3M1Z7_9LEPT</name>
<dbReference type="InterPro" id="IPR002052">
    <property type="entry name" value="DNA_methylase_N6_adenine_CS"/>
</dbReference>
<dbReference type="InterPro" id="IPR000241">
    <property type="entry name" value="RlmKL-like_Mtase"/>
</dbReference>
<gene>
    <name evidence="2" type="ORF">ND812_18025</name>
</gene>
<dbReference type="Proteomes" id="UP001209737">
    <property type="component" value="Unassembled WGS sequence"/>
</dbReference>
<sequence>MNKLTKERKLLKYAIKSSIKKKMFNSSFFFTYWFDVRGKSYYFLFKNNKNVTNIQFVELISLVKQFSSIKNYHLSPIFSSVEEFKETLEKLIETFFSNDFSDKKITEFVDTYLILLLNSLVISPLQGSATIHLNPFTDLNLSSVCSHSGYIHSCGNAIFIRNAEKIEYNDFLGSIRKHFTKFKRRKTLTPFIVYAHEDFSKFDREETNFLKNGLDDVKIYISKYFFKELSIDEILIKLEKNLKANCIFPSPGNYKSFTIEKKNDTNIEKNKAIWLVSDKGILDSSDKSRYFCCYEQLFINRNPFHLFDENKPGWNNHITIPHTLAGAILNISLSTLINKKKTLSICDPFAGSSTFLIEALKYKNVKLFGFDLEKIGIHMLHDNELFFNLSSIEYRLIIKRLNKIKNYYEFIGNNPKKGIKFDNLVKHVGKKEIILLNKCLDFAYDYEFNEKKIIVLNKLKKMELFSRILFYTILKVFIRHQKNLTRGSEKLNSSIVQEIQELVNPIKKLANISEKIQNSKTENQFIDSYTIGTNPFGKKIDFSTIKYITQNANKLQKNMYDLIITDPPYGFNTKEDNKIFAIFYKNIIPVLIESLAAKGVLTLCLPAKSFTGKIIPLYINPGFITNSILLYCKTKNYKVINYSESLPFPSILKFPYYWESQKAIRREVLIFQIIKSL</sequence>
<evidence type="ECO:0000313" key="3">
    <source>
        <dbReference type="Proteomes" id="UP001209737"/>
    </source>
</evidence>
<keyword evidence="3" id="KW-1185">Reference proteome</keyword>
<comment type="caution">
    <text evidence="2">The sequence shown here is derived from an EMBL/GenBank/DDBJ whole genome shotgun (WGS) entry which is preliminary data.</text>
</comment>
<dbReference type="InterPro" id="IPR029063">
    <property type="entry name" value="SAM-dependent_MTases_sf"/>
</dbReference>